<proteinExistence type="predicted"/>
<dbReference type="Proteomes" id="UP001516400">
    <property type="component" value="Unassembled WGS sequence"/>
</dbReference>
<protein>
    <submittedName>
        <fullName evidence="1">Uncharacterized protein</fullName>
    </submittedName>
</protein>
<comment type="caution">
    <text evidence="1">The sequence shown here is derived from an EMBL/GenBank/DDBJ whole genome shotgun (WGS) entry which is preliminary data.</text>
</comment>
<organism evidence="1 2">
    <name type="scientific">Cryptolaemus montrouzieri</name>
    <dbReference type="NCBI Taxonomy" id="559131"/>
    <lineage>
        <taxon>Eukaryota</taxon>
        <taxon>Metazoa</taxon>
        <taxon>Ecdysozoa</taxon>
        <taxon>Arthropoda</taxon>
        <taxon>Hexapoda</taxon>
        <taxon>Insecta</taxon>
        <taxon>Pterygota</taxon>
        <taxon>Neoptera</taxon>
        <taxon>Endopterygota</taxon>
        <taxon>Coleoptera</taxon>
        <taxon>Polyphaga</taxon>
        <taxon>Cucujiformia</taxon>
        <taxon>Coccinelloidea</taxon>
        <taxon>Coccinellidae</taxon>
        <taxon>Scymninae</taxon>
        <taxon>Scymnini</taxon>
        <taxon>Cryptolaemus</taxon>
    </lineage>
</organism>
<name>A0ABD2MMJ0_9CUCU</name>
<reference evidence="1 2" key="1">
    <citation type="journal article" date="2021" name="BMC Biol.">
        <title>Horizontally acquired antibacterial genes associated with adaptive radiation of ladybird beetles.</title>
        <authorList>
            <person name="Li H.S."/>
            <person name="Tang X.F."/>
            <person name="Huang Y.H."/>
            <person name="Xu Z.Y."/>
            <person name="Chen M.L."/>
            <person name="Du X.Y."/>
            <person name="Qiu B.Y."/>
            <person name="Chen P.T."/>
            <person name="Zhang W."/>
            <person name="Slipinski A."/>
            <person name="Escalona H.E."/>
            <person name="Waterhouse R.M."/>
            <person name="Zwick A."/>
            <person name="Pang H."/>
        </authorList>
    </citation>
    <scope>NUCLEOTIDE SEQUENCE [LARGE SCALE GENOMIC DNA]</scope>
    <source>
        <strain evidence="1">SYSU2018</strain>
    </source>
</reference>
<keyword evidence="2" id="KW-1185">Reference proteome</keyword>
<accession>A0ABD2MMJ0</accession>
<gene>
    <name evidence="1" type="ORF">HHI36_011677</name>
</gene>
<evidence type="ECO:0000313" key="1">
    <source>
        <dbReference type="EMBL" id="KAL3267557.1"/>
    </source>
</evidence>
<evidence type="ECO:0000313" key="2">
    <source>
        <dbReference type="Proteomes" id="UP001516400"/>
    </source>
</evidence>
<sequence length="110" mass="12490">MACILTFPVHEDNNINEARINVEESRQTQNFIGKEYSGAAADLLQGELRALTVNVCEEVETVERRVFFKVRGKNFGVLLIDALQFTDNNISKILSSFQVYGQGKRHKWGN</sequence>
<dbReference type="EMBL" id="JABFTP020000001">
    <property type="protein sequence ID" value="KAL3267557.1"/>
    <property type="molecule type" value="Genomic_DNA"/>
</dbReference>
<dbReference type="AlphaFoldDB" id="A0ABD2MMJ0"/>